<sequence>MNPLPETSLSIDHRHAPSDFETRPSGDRQRGARPRRHGLGDGCVSPARFAYQYQTDGPTAVDRNRVPIDRGLLAGADEPLQALAEVARERPVWAQDLVHLTRAVYLADKMSLRATAEDGWSRQIDLSVQVQAPGIWAGPALGLLSRVAETLTADQWTISLRPGASAWPHQQRAVADTPVAEVALFSGGLDSFAYTAERSQVPAGDVLLVSYYEPQWKGQQDRALGAIRAVSRRTLRQLQASQQISVRRQKLEPSARTRGLLYVATAVYLAAAHDVPRVAIPENGQLALNAALTPARAAACSTRSVHPYTLSLLNQMIRSVGGSVAVVNPYLHLTKGEVCQRAIEAGLPQMTLTSTTLSCGRPPRSQPELHCGCCYPCLVRRSGLLASVRADDTSYAKDVWTLPGDVRAAADRRALHRWLDNPFNLRDLVTDMPLPNELDLAPLIDVVQRGRTELAQMFAQHGKPVRSSTR</sequence>
<feature type="compositionally biased region" description="Polar residues" evidence="1">
    <location>
        <begin position="1"/>
        <end position="10"/>
    </location>
</feature>
<evidence type="ECO:0000256" key="1">
    <source>
        <dbReference type="SAM" id="MobiDB-lite"/>
    </source>
</evidence>
<dbReference type="Pfam" id="PF06508">
    <property type="entry name" value="QueC"/>
    <property type="match status" value="1"/>
</dbReference>
<accession>A0A3A9XSJ8</accession>
<dbReference type="SUPFAM" id="SSF52402">
    <property type="entry name" value="Adenine nucleotide alpha hydrolases-like"/>
    <property type="match status" value="1"/>
</dbReference>
<dbReference type="EMBL" id="RAZT01000016">
    <property type="protein sequence ID" value="RKN28205.1"/>
    <property type="molecule type" value="Genomic_DNA"/>
</dbReference>
<organism evidence="2 3">
    <name type="scientific">Micromonospora musae</name>
    <dbReference type="NCBI Taxonomy" id="1894970"/>
    <lineage>
        <taxon>Bacteria</taxon>
        <taxon>Bacillati</taxon>
        <taxon>Actinomycetota</taxon>
        <taxon>Actinomycetes</taxon>
        <taxon>Micromonosporales</taxon>
        <taxon>Micromonosporaceae</taxon>
        <taxon>Micromonospora</taxon>
    </lineage>
</organism>
<gene>
    <name evidence="2" type="ORF">D7044_27280</name>
</gene>
<feature type="region of interest" description="Disordered" evidence="1">
    <location>
        <begin position="1"/>
        <end position="40"/>
    </location>
</feature>
<proteinExistence type="predicted"/>
<feature type="compositionally biased region" description="Basic and acidic residues" evidence="1">
    <location>
        <begin position="11"/>
        <end position="30"/>
    </location>
</feature>
<evidence type="ECO:0008006" key="4">
    <source>
        <dbReference type="Google" id="ProtNLM"/>
    </source>
</evidence>
<dbReference type="InterPro" id="IPR018317">
    <property type="entry name" value="QueC"/>
</dbReference>
<dbReference type="InterPro" id="IPR014729">
    <property type="entry name" value="Rossmann-like_a/b/a_fold"/>
</dbReference>
<comment type="caution">
    <text evidence="2">The sequence shown here is derived from an EMBL/GenBank/DDBJ whole genome shotgun (WGS) entry which is preliminary data.</text>
</comment>
<evidence type="ECO:0000313" key="3">
    <source>
        <dbReference type="Proteomes" id="UP000275865"/>
    </source>
</evidence>
<evidence type="ECO:0000313" key="2">
    <source>
        <dbReference type="EMBL" id="RKN28205.1"/>
    </source>
</evidence>
<name>A0A3A9XSJ8_9ACTN</name>
<protein>
    <recommendedName>
        <fullName evidence="4">7-cyano-7-deazaguanine synthase</fullName>
    </recommendedName>
</protein>
<dbReference type="AlphaFoldDB" id="A0A3A9XSJ8"/>
<dbReference type="Gene3D" id="3.40.50.620">
    <property type="entry name" value="HUPs"/>
    <property type="match status" value="1"/>
</dbReference>
<dbReference type="Proteomes" id="UP000275865">
    <property type="component" value="Unassembled WGS sequence"/>
</dbReference>
<reference evidence="2 3" key="1">
    <citation type="submission" date="2018-09" db="EMBL/GenBank/DDBJ databases">
        <title>Micromonospora sp. nov. MS1-9, isolated from a root of Musa sp.</title>
        <authorList>
            <person name="Kuncharoen N."/>
            <person name="Kudo T."/>
            <person name="Ohkuma M."/>
            <person name="Yuki M."/>
            <person name="Tanasupawat S."/>
        </authorList>
    </citation>
    <scope>NUCLEOTIDE SEQUENCE [LARGE SCALE GENOMIC DNA]</scope>
    <source>
        <strain evidence="2 3">MS1-9</strain>
    </source>
</reference>